<keyword evidence="1" id="KW-0732">Signal</keyword>
<name>A0A7M5WRG5_9CNID</name>
<dbReference type="Gene3D" id="2.60.120.260">
    <property type="entry name" value="Galactose-binding domain-like"/>
    <property type="match status" value="1"/>
</dbReference>
<sequence>MNLKFQRFVTLTIILVFVNETFSHVFQLDQCRNFDAEFSKITYGQRLIGDIFQSLSSLSLRECLTKCLYYLGCLSVNYNRDDSTCEILGNTIQRNISDQTDILSGDEEWNHFETNYDRKEIGTSCFRNNPCGSDKRCVDNCNGLSVCVPLTVESLHNHIQNPTSSSVYNSDTPAPNAFDGNEATLFHSGVTGSAQMTTHWLRAEFQTRVFIDYVVFVNRLHFYEREHNIDLKTVLSINGQEVMTWFGNTGKIKLRRAFLCMRQADGIYIEQPQAVSAKTIHIEEIWVYGAVL</sequence>
<dbReference type="AlphaFoldDB" id="A0A7M5WRG5"/>
<dbReference type="SUPFAM" id="SSF57414">
    <property type="entry name" value="Hairpin loop containing domain-like"/>
    <property type="match status" value="1"/>
</dbReference>
<protein>
    <recommendedName>
        <fullName evidence="2">Apple domain-containing protein</fullName>
    </recommendedName>
</protein>
<reference evidence="3" key="1">
    <citation type="submission" date="2021-01" db="UniProtKB">
        <authorList>
            <consortium name="EnsemblMetazoa"/>
        </authorList>
    </citation>
    <scope>IDENTIFICATION</scope>
</reference>
<dbReference type="InterPro" id="IPR008979">
    <property type="entry name" value="Galactose-bd-like_sf"/>
</dbReference>
<feature type="chain" id="PRO_5029620352" description="Apple domain-containing protein" evidence="1">
    <location>
        <begin position="24"/>
        <end position="292"/>
    </location>
</feature>
<dbReference type="InterPro" id="IPR003609">
    <property type="entry name" value="Pan_app"/>
</dbReference>
<dbReference type="Proteomes" id="UP000594262">
    <property type="component" value="Unplaced"/>
</dbReference>
<feature type="domain" description="Apple" evidence="2">
    <location>
        <begin position="31"/>
        <end position="116"/>
    </location>
</feature>
<dbReference type="RefSeq" id="XP_066935276.1">
    <property type="nucleotide sequence ID" value="XM_067079175.1"/>
</dbReference>
<keyword evidence="4" id="KW-1185">Reference proteome</keyword>
<dbReference type="EnsemblMetazoa" id="CLYHEMT005899.3">
    <property type="protein sequence ID" value="CLYHEMP005899.3"/>
    <property type="gene ID" value="CLYHEMG005899"/>
</dbReference>
<dbReference type="SUPFAM" id="SSF49785">
    <property type="entry name" value="Galactose-binding domain-like"/>
    <property type="match status" value="1"/>
</dbReference>
<proteinExistence type="predicted"/>
<dbReference type="OrthoDB" id="6423981at2759"/>
<dbReference type="GeneID" id="136822862"/>
<evidence type="ECO:0000313" key="4">
    <source>
        <dbReference type="Proteomes" id="UP000594262"/>
    </source>
</evidence>
<evidence type="ECO:0000256" key="1">
    <source>
        <dbReference type="SAM" id="SignalP"/>
    </source>
</evidence>
<dbReference type="Gene3D" id="3.50.4.10">
    <property type="entry name" value="Hepatocyte Growth Factor"/>
    <property type="match status" value="1"/>
</dbReference>
<accession>A0A7M5WRG5</accession>
<organism evidence="3 4">
    <name type="scientific">Clytia hemisphaerica</name>
    <dbReference type="NCBI Taxonomy" id="252671"/>
    <lineage>
        <taxon>Eukaryota</taxon>
        <taxon>Metazoa</taxon>
        <taxon>Cnidaria</taxon>
        <taxon>Hydrozoa</taxon>
        <taxon>Hydroidolina</taxon>
        <taxon>Leptothecata</taxon>
        <taxon>Obeliida</taxon>
        <taxon>Clytiidae</taxon>
        <taxon>Clytia</taxon>
    </lineage>
</organism>
<evidence type="ECO:0000259" key="2">
    <source>
        <dbReference type="PROSITE" id="PS50948"/>
    </source>
</evidence>
<feature type="signal peptide" evidence="1">
    <location>
        <begin position="1"/>
        <end position="23"/>
    </location>
</feature>
<dbReference type="Pfam" id="PF00024">
    <property type="entry name" value="PAN_1"/>
    <property type="match status" value="1"/>
</dbReference>
<dbReference type="PROSITE" id="PS50948">
    <property type="entry name" value="PAN"/>
    <property type="match status" value="1"/>
</dbReference>
<evidence type="ECO:0000313" key="3">
    <source>
        <dbReference type="EnsemblMetazoa" id="CLYHEMP005899.3"/>
    </source>
</evidence>